<feature type="domain" description="ADAMTS/ADAMTS-like cysteine-rich" evidence="8">
    <location>
        <begin position="189"/>
        <end position="279"/>
    </location>
</feature>
<dbReference type="GO" id="GO:0030198">
    <property type="term" value="P:extracellular matrix organization"/>
    <property type="evidence" value="ECO:0007669"/>
    <property type="project" value="InterPro"/>
</dbReference>
<feature type="disulfide bond" evidence="6">
    <location>
        <begin position="124"/>
        <end position="162"/>
    </location>
</feature>
<organism evidence="9 10">
    <name type="scientific">Camelus dromedarius</name>
    <name type="common">Dromedary</name>
    <name type="synonym">Arabian camel</name>
    <dbReference type="NCBI Taxonomy" id="9838"/>
    <lineage>
        <taxon>Eukaryota</taxon>
        <taxon>Metazoa</taxon>
        <taxon>Chordata</taxon>
        <taxon>Craniata</taxon>
        <taxon>Vertebrata</taxon>
        <taxon>Euteleostomi</taxon>
        <taxon>Mammalia</taxon>
        <taxon>Eutheria</taxon>
        <taxon>Laurasiatheria</taxon>
        <taxon>Artiodactyla</taxon>
        <taxon>Tylopoda</taxon>
        <taxon>Camelidae</taxon>
        <taxon>Camelus</taxon>
    </lineage>
</organism>
<dbReference type="InterPro" id="IPR013273">
    <property type="entry name" value="ADAMTS/ADAMTS-like"/>
</dbReference>
<dbReference type="PRINTS" id="PR01857">
    <property type="entry name" value="ADAMTSFAMILY"/>
</dbReference>
<dbReference type="InterPro" id="IPR000884">
    <property type="entry name" value="TSP1_rpt"/>
</dbReference>
<dbReference type="PANTHER" id="PTHR13723:SF158">
    <property type="entry name" value="A DISINTEGRIN AND METALLOPROTEINASE WITH THROMBOSPONDIN MOTIFS 3"/>
    <property type="match status" value="1"/>
</dbReference>
<dbReference type="Pfam" id="PF00090">
    <property type="entry name" value="TSP_1"/>
    <property type="match status" value="1"/>
</dbReference>
<dbReference type="Gene3D" id="2.60.120.830">
    <property type="match status" value="2"/>
</dbReference>
<evidence type="ECO:0000259" key="7">
    <source>
        <dbReference type="Pfam" id="PF05986"/>
    </source>
</evidence>
<dbReference type="Gene3D" id="2.20.100.10">
    <property type="entry name" value="Thrombospondin type-1 (TSP1) repeat"/>
    <property type="match status" value="1"/>
</dbReference>
<feature type="disulfide bond" evidence="6">
    <location>
        <begin position="135"/>
        <end position="147"/>
    </location>
</feature>
<dbReference type="GO" id="GO:0031012">
    <property type="term" value="C:extracellular matrix"/>
    <property type="evidence" value="ECO:0007669"/>
    <property type="project" value="TreeGrafter"/>
</dbReference>
<comment type="cofactor">
    <cofactor evidence="5">
        <name>Zn(2+)</name>
        <dbReference type="ChEBI" id="CHEBI:29105"/>
    </cofactor>
    <text evidence="5">Binds 1 zinc ion per subunit.</text>
</comment>
<feature type="domain" description="ADAMTS/ADAMTS-like Spacer 1" evidence="7">
    <location>
        <begin position="291"/>
        <end position="367"/>
    </location>
</feature>
<dbReference type="GO" id="GO:0046872">
    <property type="term" value="F:metal ion binding"/>
    <property type="evidence" value="ECO:0007669"/>
    <property type="project" value="UniProtKB-KW"/>
</dbReference>
<evidence type="ECO:0000313" key="9">
    <source>
        <dbReference type="EMBL" id="KAB1282521.1"/>
    </source>
</evidence>
<dbReference type="Pfam" id="PF05986">
    <property type="entry name" value="ADAMTS_spacer1"/>
    <property type="match status" value="1"/>
</dbReference>
<dbReference type="InterPro" id="IPR045371">
    <property type="entry name" value="ADAMTS_CR_3"/>
</dbReference>
<feature type="disulfide bond" evidence="6">
    <location>
        <begin position="120"/>
        <end position="157"/>
    </location>
</feature>
<evidence type="ECO:0000256" key="5">
    <source>
        <dbReference type="PIRSR" id="PIRSR613273-2"/>
    </source>
</evidence>
<dbReference type="EMBL" id="JWIN03000002">
    <property type="protein sequence ID" value="KAB1282521.1"/>
    <property type="molecule type" value="Genomic_DNA"/>
</dbReference>
<comment type="caution">
    <text evidence="9">The sequence shown here is derived from an EMBL/GenBank/DDBJ whole genome shotgun (WGS) entry which is preliminary data.</text>
</comment>
<evidence type="ECO:0000256" key="1">
    <source>
        <dbReference type="ARBA" id="ARBA00004613"/>
    </source>
</evidence>
<evidence type="ECO:0000256" key="4">
    <source>
        <dbReference type="ARBA" id="ARBA00023180"/>
    </source>
</evidence>
<dbReference type="AlphaFoldDB" id="A0A5N4EGA3"/>
<keyword evidence="9" id="KW-0401">Integrin</keyword>
<dbReference type="PROSITE" id="PS50092">
    <property type="entry name" value="TSP1"/>
    <property type="match status" value="1"/>
</dbReference>
<proteinExistence type="predicted"/>
<dbReference type="GO" id="GO:0006508">
    <property type="term" value="P:proteolysis"/>
    <property type="evidence" value="ECO:0007669"/>
    <property type="project" value="TreeGrafter"/>
</dbReference>
<dbReference type="PANTHER" id="PTHR13723">
    <property type="entry name" value="ADAMTS A DISINTEGRIN AND METALLOPROTEASE WITH THROMBOSPONDIN MOTIFS PROTEASE"/>
    <property type="match status" value="1"/>
</dbReference>
<feature type="disulfide bond" evidence="6">
    <location>
        <begin position="10"/>
        <end position="36"/>
    </location>
</feature>
<reference evidence="9 10" key="1">
    <citation type="journal article" date="2019" name="Mol. Ecol. Resour.">
        <title>Improving Illumina assemblies with Hi-C and long reads: an example with the North African dromedary.</title>
        <authorList>
            <person name="Elbers J.P."/>
            <person name="Rogers M.F."/>
            <person name="Perelman P.L."/>
            <person name="Proskuryakova A.A."/>
            <person name="Serdyukova N.A."/>
            <person name="Johnson W.E."/>
            <person name="Horin P."/>
            <person name="Corander J."/>
            <person name="Murphy D."/>
            <person name="Burger P.A."/>
        </authorList>
    </citation>
    <scope>NUCLEOTIDE SEQUENCE [LARGE SCALE GENOMIC DNA]</scope>
    <source>
        <strain evidence="9">Drom800</strain>
        <tissue evidence="9">Blood</tissue>
    </source>
</reference>
<feature type="binding site" evidence="5">
    <location>
        <position position="3"/>
    </location>
    <ligand>
        <name>Zn(2+)</name>
        <dbReference type="ChEBI" id="CHEBI:29105"/>
        <note>catalytic</note>
    </ligand>
</feature>
<keyword evidence="5" id="KW-0862">Zinc</keyword>
<evidence type="ECO:0000256" key="2">
    <source>
        <dbReference type="ARBA" id="ARBA00022525"/>
    </source>
</evidence>
<dbReference type="FunFam" id="2.20.100.10:FF:000006">
    <property type="entry name" value="A disintegrin and metalloproteinase with thrombospondin motifs 1"/>
    <property type="match status" value="1"/>
</dbReference>
<evidence type="ECO:0000259" key="8">
    <source>
        <dbReference type="Pfam" id="PF19236"/>
    </source>
</evidence>
<dbReference type="STRING" id="9838.ENSCDRP00005028747"/>
<dbReference type="PRINTS" id="PR01705">
    <property type="entry name" value="TSP1REPEAT"/>
</dbReference>
<feature type="binding site" evidence="5">
    <location>
        <position position="53"/>
    </location>
    <ligand>
        <name>Ca(2+)</name>
        <dbReference type="ChEBI" id="CHEBI:29108"/>
        <label>1</label>
    </ligand>
</feature>
<comment type="subcellular location">
    <subcellularLocation>
        <location evidence="1">Secreted</location>
    </subcellularLocation>
</comment>
<evidence type="ECO:0000313" key="10">
    <source>
        <dbReference type="Proteomes" id="UP000299084"/>
    </source>
</evidence>
<name>A0A5N4EGA3_CAMDR</name>
<feature type="binding site" evidence="5">
    <location>
        <position position="50"/>
    </location>
    <ligand>
        <name>Ca(2+)</name>
        <dbReference type="ChEBI" id="CHEBI:29108"/>
        <label>1</label>
    </ligand>
</feature>
<sequence>MEHDGQGNRCGDETAMGSVMAPLVQAAFHRYHWSRCSGQELKRYIHSYDCLLDDPFEHDWPKLPELPGINYSMDEQCRFDFGVGYKMCTAWCYKGHCMWKNANQQKQDGNWGSWTKFGSCSRTCGTGVRFRTRQCNNPMPINGGQDCPGVNFEYQLCNTEECQKHFEDFRAQQCQQRNSHFEYQNTKHHWLPYEHPDSKKRCHLYCQSKETGDVAYMKQLVHDGTRCSYKDPYSICVRGECVLAAFKTFPPQKVGCDKEIGSNKVEDKCGVCGGDNSHCRTVKGTFTRTPRKLAIKNQATGHYILNGKGEEVRSKTFIDLGVEWDYNIEDDIETLHTDGPLHDPVIVLIIPQENETRSSLTYKYIIHEDSAPTINSNNVIQEELDTFEWAIVFLKWMDE</sequence>
<dbReference type="Gene3D" id="3.40.390.10">
    <property type="entry name" value="Collagenase (Catalytic Domain)"/>
    <property type="match status" value="1"/>
</dbReference>
<keyword evidence="3 6" id="KW-1015">Disulfide bond</keyword>
<dbReference type="GO" id="GO:0004222">
    <property type="term" value="F:metalloendopeptidase activity"/>
    <property type="evidence" value="ECO:0007669"/>
    <property type="project" value="TreeGrafter"/>
</dbReference>
<dbReference type="SUPFAM" id="SSF55486">
    <property type="entry name" value="Metalloproteases ('zincins'), catalytic domain"/>
    <property type="match status" value="1"/>
</dbReference>
<keyword evidence="5" id="KW-0479">Metal-binding</keyword>
<dbReference type="InterPro" id="IPR036383">
    <property type="entry name" value="TSP1_rpt_sf"/>
</dbReference>
<feature type="binding site" evidence="5">
    <location>
        <position position="53"/>
    </location>
    <ligand>
        <name>Ca(2+)</name>
        <dbReference type="ChEBI" id="CHEBI:29108"/>
        <label>2</label>
    </ligand>
</feature>
<dbReference type="GO" id="GO:0007229">
    <property type="term" value="P:integrin-mediated signaling pathway"/>
    <property type="evidence" value="ECO:0007669"/>
    <property type="project" value="UniProtKB-KW"/>
</dbReference>
<dbReference type="SMART" id="SM00209">
    <property type="entry name" value="TSP1"/>
    <property type="match status" value="1"/>
</dbReference>
<protein>
    <submittedName>
        <fullName evidence="9">A disintegrin and metalloproteinase with thrombospondin motifs 3</fullName>
    </submittedName>
</protein>
<keyword evidence="10" id="KW-1185">Reference proteome</keyword>
<dbReference type="Proteomes" id="UP000299084">
    <property type="component" value="Unassembled WGS sequence"/>
</dbReference>
<accession>A0A5N4EGA3</accession>
<keyword evidence="2" id="KW-0964">Secreted</keyword>
<evidence type="ECO:0000256" key="6">
    <source>
        <dbReference type="PIRSR" id="PIRSR613273-3"/>
    </source>
</evidence>
<dbReference type="InterPro" id="IPR024079">
    <property type="entry name" value="MetalloPept_cat_dom_sf"/>
</dbReference>
<keyword evidence="4" id="KW-0325">Glycoprotein</keyword>
<dbReference type="SUPFAM" id="SSF82895">
    <property type="entry name" value="TSP-1 type 1 repeat"/>
    <property type="match status" value="1"/>
</dbReference>
<evidence type="ECO:0000256" key="3">
    <source>
        <dbReference type="ARBA" id="ARBA00023157"/>
    </source>
</evidence>
<dbReference type="GO" id="GO:0005576">
    <property type="term" value="C:extracellular region"/>
    <property type="evidence" value="ECO:0007669"/>
    <property type="project" value="UniProtKB-SubCell"/>
</dbReference>
<keyword evidence="5" id="KW-0106">Calcium</keyword>
<dbReference type="InterPro" id="IPR050439">
    <property type="entry name" value="ADAMTS_ADAMTS-like"/>
</dbReference>
<gene>
    <name evidence="9" type="ORF">Cadr_000001868</name>
</gene>
<dbReference type="Pfam" id="PF19236">
    <property type="entry name" value="ADAMTS_CR_3"/>
    <property type="match status" value="1"/>
</dbReference>
<dbReference type="InterPro" id="IPR010294">
    <property type="entry name" value="ADAMTS_spacer1"/>
</dbReference>